<comment type="subcellular location">
    <subcellularLocation>
        <location evidence="6">Cell inner membrane</location>
        <topology evidence="6">Single-pass membrane protein</topology>
    </subcellularLocation>
</comment>
<evidence type="ECO:0000256" key="3">
    <source>
        <dbReference type="ARBA" id="ARBA00022692"/>
    </source>
</evidence>
<dbReference type="InterPro" id="IPR027398">
    <property type="entry name" value="SecD-TM"/>
</dbReference>
<reference evidence="8 9" key="1">
    <citation type="submission" date="2018-10" db="EMBL/GenBank/DDBJ databases">
        <title>Genome Sequencing of Pantoea dispersa DSM 32899.</title>
        <authorList>
            <person name="Nawrath M."/>
            <person name="Ottenheim C."/>
            <person name="Wilm A."/>
            <person name="Zimmermann W."/>
            <person name="Wu J.C."/>
        </authorList>
    </citation>
    <scope>NUCLEOTIDE SEQUENCE [LARGE SCALE GENOMIC DNA]</scope>
    <source>
        <strain evidence="8 9">DSM 32899</strain>
    </source>
</reference>
<dbReference type="RefSeq" id="WP_145889597.1">
    <property type="nucleotide sequence ID" value="NZ_CP032702.1"/>
</dbReference>
<dbReference type="GO" id="GO:0005886">
    <property type="term" value="C:plasma membrane"/>
    <property type="evidence" value="ECO:0007669"/>
    <property type="project" value="UniProtKB-SubCell"/>
</dbReference>
<dbReference type="InterPro" id="IPR026574">
    <property type="entry name" value="Modulator_MzrA"/>
</dbReference>
<keyword evidence="2 6" id="KW-0997">Cell inner membrane</keyword>
<dbReference type="AlphaFoldDB" id="A0A518XFV9"/>
<keyword evidence="4 6" id="KW-1133">Transmembrane helix</keyword>
<dbReference type="GO" id="GO:0019901">
    <property type="term" value="F:protein kinase binding"/>
    <property type="evidence" value="ECO:0007669"/>
    <property type="project" value="UniProtKB-UniRule"/>
</dbReference>
<evidence type="ECO:0000259" key="7">
    <source>
        <dbReference type="Pfam" id="PF13721"/>
    </source>
</evidence>
<keyword evidence="3 6" id="KW-0812">Transmembrane</keyword>
<dbReference type="EMBL" id="CP032702">
    <property type="protein sequence ID" value="QDY43103.1"/>
    <property type="molecule type" value="Genomic_DNA"/>
</dbReference>
<comment type="similarity">
    <text evidence="6">Belongs to the MzrA family.</text>
</comment>
<dbReference type="OrthoDB" id="6414235at2"/>
<accession>A0A518XFV9</accession>
<keyword evidence="5 6" id="KW-0472">Membrane</keyword>
<name>A0A518XFV9_9GAMM</name>
<dbReference type="HAMAP" id="MF_00904">
    <property type="entry name" value="Modulator_MzrA"/>
    <property type="match status" value="1"/>
</dbReference>
<evidence type="ECO:0000313" key="9">
    <source>
        <dbReference type="Proteomes" id="UP000319411"/>
    </source>
</evidence>
<comment type="function">
    <text evidence="6">Modulates the activity of the EnvZ/OmpR two-component regulatory system, probably by directly modulating EnvZ enzymatic activity and increasing stability of phosphorylated OmpR.</text>
</comment>
<gene>
    <name evidence="6 8" type="primary">mzrA</name>
    <name evidence="8" type="ORF">D8B20_15015</name>
</gene>
<comment type="subunit">
    <text evidence="6">Interacts with EnvZ.</text>
</comment>
<evidence type="ECO:0000256" key="5">
    <source>
        <dbReference type="ARBA" id="ARBA00023136"/>
    </source>
</evidence>
<evidence type="ECO:0000256" key="2">
    <source>
        <dbReference type="ARBA" id="ARBA00022519"/>
    </source>
</evidence>
<keyword evidence="1 6" id="KW-1003">Cell membrane</keyword>
<feature type="domain" description="SecD export protein N-terminal TM" evidence="7">
    <location>
        <begin position="18"/>
        <end position="104"/>
    </location>
</feature>
<proteinExistence type="inferred from homology"/>
<evidence type="ECO:0000256" key="6">
    <source>
        <dbReference type="HAMAP-Rule" id="MF_00904"/>
    </source>
</evidence>
<dbReference type="NCBIfam" id="NF007915">
    <property type="entry name" value="PRK10629.1"/>
    <property type="match status" value="1"/>
</dbReference>
<evidence type="ECO:0000313" key="8">
    <source>
        <dbReference type="EMBL" id="QDY43103.1"/>
    </source>
</evidence>
<dbReference type="Gene3D" id="3.30.70.260">
    <property type="match status" value="1"/>
</dbReference>
<dbReference type="KEGG" id="pdis:D8B20_15015"/>
<evidence type="ECO:0000256" key="4">
    <source>
        <dbReference type="ARBA" id="ARBA00022989"/>
    </source>
</evidence>
<evidence type="ECO:0000256" key="1">
    <source>
        <dbReference type="ARBA" id="ARBA00022475"/>
    </source>
</evidence>
<dbReference type="Pfam" id="PF13721">
    <property type="entry name" value="SecD-TM1"/>
    <property type="match status" value="1"/>
</dbReference>
<sequence>MRRFRGFPRRFLPWLGGGVLLLLAVCLVPRVMQHETVVKIRVAQSGTNLPDGFYLYQQLSAKGVHIKSITTAGDALVIHFENEEQSLAAQKVLRRLLPQGLVVAAGPQASQQVIDPNRPTYS</sequence>
<dbReference type="Proteomes" id="UP000319411">
    <property type="component" value="Chromosome"/>
</dbReference>
<keyword evidence="9" id="KW-1185">Reference proteome</keyword>
<organism evidence="8 9">
    <name type="scientific">Candidatus Pantoea soli</name>
    <dbReference type="NCBI Taxonomy" id="3098669"/>
    <lineage>
        <taxon>Bacteria</taxon>
        <taxon>Pseudomonadati</taxon>
        <taxon>Pseudomonadota</taxon>
        <taxon>Gammaproteobacteria</taxon>
        <taxon>Enterobacterales</taxon>
        <taxon>Erwiniaceae</taxon>
        <taxon>Pantoea</taxon>
    </lineage>
</organism>
<protein>
    <recommendedName>
        <fullName evidence="6">Modulator protein MzrA</fullName>
    </recommendedName>
</protein>